<keyword evidence="1" id="KW-1133">Transmembrane helix</keyword>
<evidence type="ECO:0000313" key="3">
    <source>
        <dbReference type="Proteomes" id="UP000230759"/>
    </source>
</evidence>
<evidence type="ECO:0000313" key="2">
    <source>
        <dbReference type="EMBL" id="PIP57077.1"/>
    </source>
</evidence>
<dbReference type="Proteomes" id="UP000230759">
    <property type="component" value="Unassembled WGS sequence"/>
</dbReference>
<dbReference type="EMBL" id="PCSV01000036">
    <property type="protein sequence ID" value="PIP57077.1"/>
    <property type="molecule type" value="Genomic_DNA"/>
</dbReference>
<evidence type="ECO:0000256" key="1">
    <source>
        <dbReference type="SAM" id="Phobius"/>
    </source>
</evidence>
<keyword evidence="1" id="KW-0472">Membrane</keyword>
<proteinExistence type="predicted"/>
<organism evidence="2 3">
    <name type="scientific">Candidatus Woesebacteria bacterium CG22_combo_CG10-13_8_21_14_all_45_10</name>
    <dbReference type="NCBI Taxonomy" id="1975060"/>
    <lineage>
        <taxon>Bacteria</taxon>
        <taxon>Candidatus Woeseibacteriota</taxon>
    </lineage>
</organism>
<feature type="transmembrane region" description="Helical" evidence="1">
    <location>
        <begin position="12"/>
        <end position="34"/>
    </location>
</feature>
<dbReference type="AlphaFoldDB" id="A0A2H0BHD8"/>
<feature type="transmembrane region" description="Helical" evidence="1">
    <location>
        <begin position="40"/>
        <end position="60"/>
    </location>
</feature>
<protein>
    <submittedName>
        <fullName evidence="2">Uncharacterized protein</fullName>
    </submittedName>
</protein>
<reference evidence="2 3" key="1">
    <citation type="submission" date="2017-09" db="EMBL/GenBank/DDBJ databases">
        <title>Depth-based differentiation of microbial function through sediment-hosted aquifers and enrichment of novel symbionts in the deep terrestrial subsurface.</title>
        <authorList>
            <person name="Probst A.J."/>
            <person name="Ladd B."/>
            <person name="Jarett J.K."/>
            <person name="Geller-Mcgrath D.E."/>
            <person name="Sieber C.M."/>
            <person name="Emerson J.B."/>
            <person name="Anantharaman K."/>
            <person name="Thomas B.C."/>
            <person name="Malmstrom R."/>
            <person name="Stieglmeier M."/>
            <person name="Klingl A."/>
            <person name="Woyke T."/>
            <person name="Ryan C.M."/>
            <person name="Banfield J.F."/>
        </authorList>
    </citation>
    <scope>NUCLEOTIDE SEQUENCE [LARGE SCALE GENOMIC DNA]</scope>
    <source>
        <strain evidence="2">CG22_combo_CG10-13_8_21_14_all_45_10</strain>
    </source>
</reference>
<keyword evidence="1" id="KW-0812">Transmembrane</keyword>
<accession>A0A2H0BHD8</accession>
<comment type="caution">
    <text evidence="2">The sequence shown here is derived from an EMBL/GenBank/DDBJ whole genome shotgun (WGS) entry which is preliminary data.</text>
</comment>
<name>A0A2H0BHD8_9BACT</name>
<sequence>MVRNEEVSKGKVFSEFFTNLAVATLSAGIVVPIFTLSVLSFSMIVLSFTTAIVLLASAIMTKDLK</sequence>
<gene>
    <name evidence="2" type="ORF">COX04_01455</name>
</gene>